<feature type="transmembrane region" description="Helical" evidence="1">
    <location>
        <begin position="62"/>
        <end position="80"/>
    </location>
</feature>
<gene>
    <name evidence="2" type="ORF">H6G81_06485</name>
</gene>
<evidence type="ECO:0000313" key="2">
    <source>
        <dbReference type="EMBL" id="MBD2604183.1"/>
    </source>
</evidence>
<evidence type="ECO:0000256" key="1">
    <source>
        <dbReference type="SAM" id="Phobius"/>
    </source>
</evidence>
<accession>A0ABR8GN51</accession>
<dbReference type="Proteomes" id="UP000660380">
    <property type="component" value="Unassembled WGS sequence"/>
</dbReference>
<dbReference type="EMBL" id="JACJTA010000009">
    <property type="protein sequence ID" value="MBD2604183.1"/>
    <property type="molecule type" value="Genomic_DNA"/>
</dbReference>
<feature type="transmembrane region" description="Helical" evidence="1">
    <location>
        <begin position="86"/>
        <end position="107"/>
    </location>
</feature>
<proteinExistence type="predicted"/>
<keyword evidence="1" id="KW-0812">Transmembrane</keyword>
<sequence length="116" mass="12966">MNPQREDDLQQRLQQLEEEMNSSSPKVVVEQPKAQKQTSQINFLAWKSHLEKFKIWFKSLSGMGKLAVGGVSVVLGLAILQTVIKLVASVVSLAVLAVLVYLGYKFFVSGSFQRKQ</sequence>
<keyword evidence="1" id="KW-1133">Transmembrane helix</keyword>
<reference evidence="2 3" key="1">
    <citation type="journal article" date="2020" name="ISME J.">
        <title>Comparative genomics reveals insights into cyanobacterial evolution and habitat adaptation.</title>
        <authorList>
            <person name="Chen M.Y."/>
            <person name="Teng W.K."/>
            <person name="Zhao L."/>
            <person name="Hu C.X."/>
            <person name="Zhou Y.K."/>
            <person name="Han B.P."/>
            <person name="Song L.R."/>
            <person name="Shu W.S."/>
        </authorList>
    </citation>
    <scope>NUCLEOTIDE SEQUENCE [LARGE SCALE GENOMIC DNA]</scope>
    <source>
        <strain evidence="2 3">FACHB-248</strain>
    </source>
</reference>
<protein>
    <submittedName>
        <fullName evidence="2">Uncharacterized protein</fullName>
    </submittedName>
</protein>
<name>A0ABR8GN51_9CYAN</name>
<keyword evidence="3" id="KW-1185">Reference proteome</keyword>
<dbReference type="RefSeq" id="WP_029632210.1">
    <property type="nucleotide sequence ID" value="NZ_JACJTA010000009.1"/>
</dbReference>
<evidence type="ECO:0000313" key="3">
    <source>
        <dbReference type="Proteomes" id="UP000660380"/>
    </source>
</evidence>
<comment type="caution">
    <text evidence="2">The sequence shown here is derived from an EMBL/GenBank/DDBJ whole genome shotgun (WGS) entry which is preliminary data.</text>
</comment>
<organism evidence="2 3">
    <name type="scientific">Scytonema hofmannii FACHB-248</name>
    <dbReference type="NCBI Taxonomy" id="1842502"/>
    <lineage>
        <taxon>Bacteria</taxon>
        <taxon>Bacillati</taxon>
        <taxon>Cyanobacteriota</taxon>
        <taxon>Cyanophyceae</taxon>
        <taxon>Nostocales</taxon>
        <taxon>Scytonemataceae</taxon>
        <taxon>Scytonema</taxon>
    </lineage>
</organism>
<keyword evidence="1" id="KW-0472">Membrane</keyword>